<proteinExistence type="predicted"/>
<sequence>MDDNLMFQYLVEQGSMRPEEEQMLRRQDTIDALRQQSMQAPQAQQAGRLVVAPSWTQGLAQLGSAAAAKYGQGKLDKQYGAFNAKRATSLDRMRDRMAGPQSVMQGDVGLPGGVNPDDLLSGLKIPGL</sequence>
<accession>A0A6J5P5Y5</accession>
<gene>
    <name evidence="1" type="ORF">UFOVP840_33</name>
</gene>
<dbReference type="EMBL" id="LR796785">
    <property type="protein sequence ID" value="CAB4166462.1"/>
    <property type="molecule type" value="Genomic_DNA"/>
</dbReference>
<organism evidence="1">
    <name type="scientific">uncultured Caudovirales phage</name>
    <dbReference type="NCBI Taxonomy" id="2100421"/>
    <lineage>
        <taxon>Viruses</taxon>
        <taxon>Duplodnaviria</taxon>
        <taxon>Heunggongvirae</taxon>
        <taxon>Uroviricota</taxon>
        <taxon>Caudoviricetes</taxon>
        <taxon>Peduoviridae</taxon>
        <taxon>Maltschvirus</taxon>
        <taxon>Maltschvirus maltsch</taxon>
    </lineage>
</organism>
<evidence type="ECO:0000313" key="1">
    <source>
        <dbReference type="EMBL" id="CAB4166462.1"/>
    </source>
</evidence>
<reference evidence="1" key="1">
    <citation type="submission" date="2020-04" db="EMBL/GenBank/DDBJ databases">
        <authorList>
            <person name="Chiriac C."/>
            <person name="Salcher M."/>
            <person name="Ghai R."/>
            <person name="Kavagutti S V."/>
        </authorList>
    </citation>
    <scope>NUCLEOTIDE SEQUENCE</scope>
</reference>
<name>A0A6J5P5Y5_9CAUD</name>
<protein>
    <submittedName>
        <fullName evidence="1">Uncharacterized protein</fullName>
    </submittedName>
</protein>